<feature type="compositionally biased region" description="Basic and acidic residues" evidence="1">
    <location>
        <begin position="57"/>
        <end position="86"/>
    </location>
</feature>
<accession>A0A0N4ZUA1</accession>
<name>A0A0N4ZUA1_PARTI</name>
<feature type="region of interest" description="Disordered" evidence="1">
    <location>
        <begin position="45"/>
        <end position="221"/>
    </location>
</feature>
<organism evidence="2 3">
    <name type="scientific">Parastrongyloides trichosuri</name>
    <name type="common">Possum-specific nematode worm</name>
    <dbReference type="NCBI Taxonomy" id="131310"/>
    <lineage>
        <taxon>Eukaryota</taxon>
        <taxon>Metazoa</taxon>
        <taxon>Ecdysozoa</taxon>
        <taxon>Nematoda</taxon>
        <taxon>Chromadorea</taxon>
        <taxon>Rhabditida</taxon>
        <taxon>Tylenchina</taxon>
        <taxon>Panagrolaimomorpha</taxon>
        <taxon>Strongyloidoidea</taxon>
        <taxon>Strongyloididae</taxon>
        <taxon>Parastrongyloides</taxon>
    </lineage>
</organism>
<reference evidence="3" key="1">
    <citation type="submission" date="2017-02" db="UniProtKB">
        <authorList>
            <consortium name="WormBaseParasite"/>
        </authorList>
    </citation>
    <scope>IDENTIFICATION</scope>
</reference>
<dbReference type="AlphaFoldDB" id="A0A0N4ZUA1"/>
<evidence type="ECO:0000313" key="3">
    <source>
        <dbReference type="WBParaSite" id="PTRK_0001216400.1"/>
    </source>
</evidence>
<dbReference type="WBParaSite" id="PTRK_0001216400.1">
    <property type="protein sequence ID" value="PTRK_0001216400.1"/>
    <property type="gene ID" value="PTRK_0001216400"/>
</dbReference>
<dbReference type="Proteomes" id="UP000038045">
    <property type="component" value="Unplaced"/>
</dbReference>
<feature type="compositionally biased region" description="Basic and acidic residues" evidence="1">
    <location>
        <begin position="173"/>
        <end position="221"/>
    </location>
</feature>
<feature type="compositionally biased region" description="Basic and acidic residues" evidence="1">
    <location>
        <begin position="17"/>
        <end position="32"/>
    </location>
</feature>
<sequence>MNKEAKGKESIAPVVKTEQDINGKKKSGDDDLLMTKKVPDITEKVAGVKTTLPPINGKDDANKENKIVEQDDKNKDDKNKNEEKPAKKIINSGNLREMESEVQKRPINYAILKSCRTQESVKEKKKEESVKENKKSNESMKEKVKKESERSQADQTATVGNVKAEGNINKDGQGQERPEGQYENLDQFRIELAHLMKSADEENSKNSEQEKNNDNNDKTKK</sequence>
<evidence type="ECO:0000313" key="2">
    <source>
        <dbReference type="Proteomes" id="UP000038045"/>
    </source>
</evidence>
<protein>
    <submittedName>
        <fullName evidence="3">Uncharacterized protein</fullName>
    </submittedName>
</protein>
<keyword evidence="2" id="KW-1185">Reference proteome</keyword>
<feature type="region of interest" description="Disordered" evidence="1">
    <location>
        <begin position="1"/>
        <end position="32"/>
    </location>
</feature>
<evidence type="ECO:0000256" key="1">
    <source>
        <dbReference type="SAM" id="MobiDB-lite"/>
    </source>
</evidence>
<feature type="compositionally biased region" description="Basic and acidic residues" evidence="1">
    <location>
        <begin position="119"/>
        <end position="152"/>
    </location>
</feature>
<proteinExistence type="predicted"/>